<evidence type="ECO:0000256" key="9">
    <source>
        <dbReference type="SAM" id="Phobius"/>
    </source>
</evidence>
<proteinExistence type="predicted"/>
<keyword evidence="3 9" id="KW-0812">Transmembrane</keyword>
<dbReference type="GO" id="GO:0005886">
    <property type="term" value="C:plasma membrane"/>
    <property type="evidence" value="ECO:0007669"/>
    <property type="project" value="UniProtKB-SubCell"/>
</dbReference>
<evidence type="ECO:0000256" key="8">
    <source>
        <dbReference type="PIRSR" id="PIRSR005091-3"/>
    </source>
</evidence>
<keyword evidence="4 9" id="KW-1133">Transmembrane helix</keyword>
<feature type="transmembrane region" description="Helical" evidence="9">
    <location>
        <begin position="142"/>
        <end position="162"/>
    </location>
</feature>
<evidence type="ECO:0000256" key="4">
    <source>
        <dbReference type="ARBA" id="ARBA00022989"/>
    </source>
</evidence>
<evidence type="ECO:0000259" key="10">
    <source>
        <dbReference type="Pfam" id="PF00884"/>
    </source>
</evidence>
<sequence>MKNHIKHLLFLMQSSVLALFFYSLSRLVFFLYTRNLFPQIYDDGLMAMLWQGVRFDLSTFAYLNLFFIIMLVFPTRKRETKIYQKLLWYLFVSFNGLALFLNLSDIVNVQFTGKRMTADILSFLLQGEDANHLAIDFLKDSWPILIIFILLVYAMSKMFKFIQLHQFFLQRSKISWKTYPISILVLGFTVLAMRGGTQLRPIKNIHASTFGKGKYVPLILNSPFSIMSSLGEKKLKEKNYFRAEIAKRYFDAKTSFSADSANYKNVVVIILESFSREYIGYYNNFKGYTPFLDSLMRQSLVCQHAYANGKKSIEGIPAVLSGIPALADKPYILSQYGSQKGNSIASLLSQKGFDCSFYHGGHPGTMGFDAYAKMANFDTYIDLSAYPNKEKDYDGKWGIFDEPFLQFYKEELDAKQAPFFSAVFNLSSHHPYTIPEQYKDTFEKGPLAIHESISYSDYALQQFFKEAEKSTWFNNTLFVITADHTFKATHKSYQNANGTYAIPLVFYSPTDSLGNSIDKVCQQADILPSVIDYLNIDTSFVSFGNSIWSDKGFAVNYLNNIYQYFEEGYLLQFNGEESIALYSVEKDSLLKYNLLLERPELHQKMENHLKAYIQEYNYRMIHNKLELNE</sequence>
<feature type="active site" evidence="6">
    <location>
        <position position="312"/>
    </location>
</feature>
<dbReference type="AlphaFoldDB" id="E0XRD1"/>
<feature type="transmembrane region" description="Helical" evidence="9">
    <location>
        <begin position="7"/>
        <end position="32"/>
    </location>
</feature>
<dbReference type="InterPro" id="IPR050448">
    <property type="entry name" value="OpgB/LTA_synthase_biosynth"/>
</dbReference>
<dbReference type="CDD" id="cd16015">
    <property type="entry name" value="LTA_synthase"/>
    <property type="match status" value="1"/>
</dbReference>
<keyword evidence="7" id="KW-0479">Metal-binding</keyword>
<evidence type="ECO:0000256" key="5">
    <source>
        <dbReference type="ARBA" id="ARBA00023136"/>
    </source>
</evidence>
<dbReference type="InterPro" id="IPR012160">
    <property type="entry name" value="LtaS-like"/>
</dbReference>
<evidence type="ECO:0000256" key="7">
    <source>
        <dbReference type="PIRSR" id="PIRSR005091-2"/>
    </source>
</evidence>
<dbReference type="EMBL" id="GU474851">
    <property type="protein sequence ID" value="ADI16972.1"/>
    <property type="molecule type" value="Genomic_DNA"/>
</dbReference>
<evidence type="ECO:0000256" key="3">
    <source>
        <dbReference type="ARBA" id="ARBA00022692"/>
    </source>
</evidence>
<evidence type="ECO:0000313" key="11">
    <source>
        <dbReference type="EMBL" id="ADI16972.1"/>
    </source>
</evidence>
<feature type="transmembrane region" description="Helical" evidence="9">
    <location>
        <begin position="86"/>
        <end position="104"/>
    </location>
</feature>
<feature type="binding site" evidence="8">
    <location>
        <position position="272"/>
    </location>
    <ligand>
        <name>Mn(2+)</name>
        <dbReference type="ChEBI" id="CHEBI:29035"/>
    </ligand>
</feature>
<accession>E0XRD1</accession>
<evidence type="ECO:0000256" key="6">
    <source>
        <dbReference type="PIRSR" id="PIRSR005091-1"/>
    </source>
</evidence>
<dbReference type="Pfam" id="PF00884">
    <property type="entry name" value="Sulfatase"/>
    <property type="match status" value="1"/>
</dbReference>
<feature type="transmembrane region" description="Helical" evidence="9">
    <location>
        <begin position="174"/>
        <end position="193"/>
    </location>
</feature>
<feature type="transmembrane region" description="Helical" evidence="9">
    <location>
        <begin position="52"/>
        <end position="74"/>
    </location>
</feature>
<keyword evidence="11" id="KW-0808">Transferase</keyword>
<dbReference type="SUPFAM" id="SSF53649">
    <property type="entry name" value="Alkaline phosphatase-like"/>
    <property type="match status" value="1"/>
</dbReference>
<organism evidence="11">
    <name type="scientific">uncultured Sphingobacteriales bacterium HF0010_19H17</name>
    <dbReference type="NCBI Taxonomy" id="710990"/>
    <lineage>
        <taxon>Bacteria</taxon>
        <taxon>Pseudomonadati</taxon>
        <taxon>Bacteroidota</taxon>
        <taxon>Sphingobacteriia</taxon>
        <taxon>Sphingobacteriales</taxon>
        <taxon>environmental samples</taxon>
    </lineage>
</organism>
<feature type="binding site" evidence="8">
    <location>
        <position position="484"/>
    </location>
    <ligand>
        <name>Mn(2+)</name>
        <dbReference type="ChEBI" id="CHEBI:29035"/>
    </ligand>
</feature>
<dbReference type="GO" id="GO:0016740">
    <property type="term" value="F:transferase activity"/>
    <property type="evidence" value="ECO:0007669"/>
    <property type="project" value="UniProtKB-KW"/>
</dbReference>
<comment type="subcellular location">
    <subcellularLocation>
        <location evidence="1">Cell membrane</location>
        <topology evidence="1">Multi-pass membrane protein</topology>
    </subcellularLocation>
</comment>
<keyword evidence="5 9" id="KW-0472">Membrane</keyword>
<feature type="domain" description="Sulfatase N-terminal" evidence="10">
    <location>
        <begin position="264"/>
        <end position="536"/>
    </location>
</feature>
<keyword evidence="7" id="KW-0464">Manganese</keyword>
<evidence type="ECO:0000256" key="2">
    <source>
        <dbReference type="ARBA" id="ARBA00022475"/>
    </source>
</evidence>
<dbReference type="PANTHER" id="PTHR47371">
    <property type="entry name" value="LIPOTEICHOIC ACID SYNTHASE"/>
    <property type="match status" value="1"/>
</dbReference>
<keyword evidence="2" id="KW-1003">Cell membrane</keyword>
<dbReference type="PANTHER" id="PTHR47371:SF3">
    <property type="entry name" value="PHOSPHOGLYCEROL TRANSFERASE I"/>
    <property type="match status" value="1"/>
</dbReference>
<feature type="binding site" evidence="8">
    <location>
        <position position="483"/>
    </location>
    <ligand>
        <name>Mn(2+)</name>
        <dbReference type="ChEBI" id="CHEBI:29035"/>
    </ligand>
</feature>
<dbReference type="Gene3D" id="3.40.720.10">
    <property type="entry name" value="Alkaline Phosphatase, subunit A"/>
    <property type="match status" value="1"/>
</dbReference>
<dbReference type="GO" id="GO:0046872">
    <property type="term" value="F:metal ion binding"/>
    <property type="evidence" value="ECO:0007669"/>
    <property type="project" value="UniProtKB-KW"/>
</dbReference>
<reference evidence="11" key="1">
    <citation type="journal article" date="2011" name="Environ. Microbiol.">
        <title>Time-series analyses of Monterey Bay coastal microbial picoplankton using a 'genome proxy' microarray.</title>
        <authorList>
            <person name="Rich V.I."/>
            <person name="Pham V.D."/>
            <person name="Eppley J."/>
            <person name="Shi Y."/>
            <person name="DeLong E.F."/>
        </authorList>
    </citation>
    <scope>NUCLEOTIDE SEQUENCE</scope>
</reference>
<evidence type="ECO:0000256" key="1">
    <source>
        <dbReference type="ARBA" id="ARBA00004651"/>
    </source>
</evidence>
<name>E0XRD1_9SPHI</name>
<dbReference type="PIRSF" id="PIRSF005091">
    <property type="entry name" value="Mmb_sulf_HI1246"/>
    <property type="match status" value="1"/>
</dbReference>
<dbReference type="InterPro" id="IPR000917">
    <property type="entry name" value="Sulfatase_N"/>
</dbReference>
<feature type="binding site" evidence="7">
    <location>
        <position position="429"/>
    </location>
    <ligand>
        <name>substrate</name>
    </ligand>
</feature>
<protein>
    <submittedName>
        <fullName evidence="11">Phosphoglycerol transferase and related proteins, alkaline phosphatase superfamily</fullName>
    </submittedName>
</protein>
<dbReference type="InterPro" id="IPR017850">
    <property type="entry name" value="Alkaline_phosphatase_core_sf"/>
</dbReference>